<comment type="cofactor">
    <cofactor evidence="8">
        <name>Mg(2+)</name>
        <dbReference type="ChEBI" id="CHEBI:18420"/>
    </cofactor>
    <cofactor evidence="8">
        <name>Mn(2+)</name>
        <dbReference type="ChEBI" id="CHEBI:29035"/>
    </cofactor>
</comment>
<dbReference type="InterPro" id="IPR003846">
    <property type="entry name" value="SelO"/>
</dbReference>
<feature type="binding site" evidence="8">
    <location>
        <position position="117"/>
    </location>
    <ligand>
        <name>ATP</name>
        <dbReference type="ChEBI" id="CHEBI:30616"/>
    </ligand>
</feature>
<gene>
    <name evidence="8" type="primary">ydiU</name>
    <name evidence="8" type="synonym">selO</name>
    <name evidence="9" type="ORF">GCM10011322_14330</name>
</gene>
<accession>A0A917Q5G3</accession>
<dbReference type="GO" id="GO:0000287">
    <property type="term" value="F:magnesium ion binding"/>
    <property type="evidence" value="ECO:0007669"/>
    <property type="project" value="UniProtKB-UniRule"/>
</dbReference>
<feature type="binding site" evidence="8">
    <location>
        <position position="270"/>
    </location>
    <ligand>
        <name>Mg(2+)</name>
        <dbReference type="ChEBI" id="CHEBI:18420"/>
    </ligand>
</feature>
<dbReference type="NCBIfam" id="NF000658">
    <property type="entry name" value="PRK00029.1"/>
    <property type="match status" value="1"/>
</dbReference>
<comment type="caution">
    <text evidence="9">The sequence shown here is derived from an EMBL/GenBank/DDBJ whole genome shotgun (WGS) entry which is preliminary data.</text>
</comment>
<comment type="catalytic activity">
    <reaction evidence="8">
        <text>L-seryl-[protein] + ATP = 3-O-(5'-adenylyl)-L-seryl-[protein] + diphosphate</text>
        <dbReference type="Rhea" id="RHEA:58120"/>
        <dbReference type="Rhea" id="RHEA-COMP:9863"/>
        <dbReference type="Rhea" id="RHEA-COMP:15073"/>
        <dbReference type="ChEBI" id="CHEBI:29999"/>
        <dbReference type="ChEBI" id="CHEBI:30616"/>
        <dbReference type="ChEBI" id="CHEBI:33019"/>
        <dbReference type="ChEBI" id="CHEBI:142516"/>
        <dbReference type="EC" id="2.7.7.108"/>
    </reaction>
</comment>
<feature type="binding site" evidence="8">
    <location>
        <position position="95"/>
    </location>
    <ligand>
        <name>ATP</name>
        <dbReference type="ChEBI" id="CHEBI:30616"/>
    </ligand>
</feature>
<reference evidence="9 10" key="1">
    <citation type="journal article" date="2014" name="Int. J. Syst. Evol. Microbiol.">
        <title>Complete genome sequence of Corynebacterium casei LMG S-19264T (=DSM 44701T), isolated from a smear-ripened cheese.</title>
        <authorList>
            <consortium name="US DOE Joint Genome Institute (JGI-PGF)"/>
            <person name="Walter F."/>
            <person name="Albersmeier A."/>
            <person name="Kalinowski J."/>
            <person name="Ruckert C."/>
        </authorList>
    </citation>
    <scope>NUCLEOTIDE SEQUENCE [LARGE SCALE GENOMIC DNA]</scope>
    <source>
        <strain evidence="9 10">CGMCC 1.9161</strain>
    </source>
</reference>
<feature type="active site" description="Proton acceptor" evidence="8">
    <location>
        <position position="260"/>
    </location>
</feature>
<evidence type="ECO:0000256" key="3">
    <source>
        <dbReference type="ARBA" id="ARBA00022695"/>
    </source>
</evidence>
<evidence type="ECO:0000256" key="6">
    <source>
        <dbReference type="ARBA" id="ARBA00022840"/>
    </source>
</evidence>
<keyword evidence="5 8" id="KW-0547">Nucleotide-binding</keyword>
<comment type="catalytic activity">
    <reaction evidence="8">
        <text>L-tyrosyl-[protein] + UTP = O-(5'-uridylyl)-L-tyrosyl-[protein] + diphosphate</text>
        <dbReference type="Rhea" id="RHEA:83887"/>
        <dbReference type="Rhea" id="RHEA-COMP:10136"/>
        <dbReference type="Rhea" id="RHEA-COMP:20238"/>
        <dbReference type="ChEBI" id="CHEBI:33019"/>
        <dbReference type="ChEBI" id="CHEBI:46398"/>
        <dbReference type="ChEBI" id="CHEBI:46858"/>
        <dbReference type="ChEBI" id="CHEBI:90602"/>
    </reaction>
</comment>
<dbReference type="EMBL" id="BMMF01000004">
    <property type="protein sequence ID" value="GGK29041.1"/>
    <property type="molecule type" value="Genomic_DNA"/>
</dbReference>
<organism evidence="9 10">
    <name type="scientific">Salinarimonas ramus</name>
    <dbReference type="NCBI Taxonomy" id="690164"/>
    <lineage>
        <taxon>Bacteria</taxon>
        <taxon>Pseudomonadati</taxon>
        <taxon>Pseudomonadota</taxon>
        <taxon>Alphaproteobacteria</taxon>
        <taxon>Hyphomicrobiales</taxon>
        <taxon>Salinarimonadaceae</taxon>
        <taxon>Salinarimonas</taxon>
    </lineage>
</organism>
<sequence length="487" mass="53554">MARMPPTSRYRPDPRHLALGPAFYDPVAPAAFPDARLRFRNRRWDARVGLDGLDEAEWIERMARFAPLPDNIPQPLALRYHGHQFQTYNPDLGDGRGFLYAQMRDAEDGRLLDLGTKGSGQTPYSRFGDGRLTLKGGVREVLATEMLEALGVYTSKTFSLVETGEALARNDEPSPTRSAVMVRLSHSHVRIGSFQRLLFLNEGADLERLLAYSIETYHPDAVAPGEPAAVGFLRAVTREVAMMGAEWFQAGFVHGVLNTDNTTITGESFDYGPWRFLPVLDTGFTAAYFDQTGLYAFGRQPAALHWNLCRLADCLRHLADDDALVAALAPFGDVFDAHLSRLSRARLGLDPDDPAAEEAPALFYRALAKTGLPFERAFFDLAFGADPARIAASPHADAYGQADWAEAIAALRAAPSHPRRDEAATHPYFAREAPVTMLIDAVEGLWAPIAERDDWSAFEATLADIAELRAAYDPLLAGPRRGSVTPS</sequence>
<keyword evidence="10" id="KW-1185">Reference proteome</keyword>
<evidence type="ECO:0000256" key="4">
    <source>
        <dbReference type="ARBA" id="ARBA00022723"/>
    </source>
</evidence>
<comment type="function">
    <text evidence="8">Nucleotidyltransferase involved in the post-translational modification of proteins. It can catalyze the addition of adenosine monophosphate (AMP) or uridine monophosphate (UMP) to a protein, resulting in modifications known as AMPylation and UMPylation.</text>
</comment>
<feature type="binding site" evidence="8">
    <location>
        <position position="93"/>
    </location>
    <ligand>
        <name>ATP</name>
        <dbReference type="ChEBI" id="CHEBI:30616"/>
    </ligand>
</feature>
<evidence type="ECO:0000313" key="9">
    <source>
        <dbReference type="EMBL" id="GGK29041.1"/>
    </source>
</evidence>
<dbReference type="EC" id="2.7.7.108" evidence="8"/>
<comment type="catalytic activity">
    <reaction evidence="8">
        <text>L-threonyl-[protein] + ATP = 3-O-(5'-adenylyl)-L-threonyl-[protein] + diphosphate</text>
        <dbReference type="Rhea" id="RHEA:54292"/>
        <dbReference type="Rhea" id="RHEA-COMP:11060"/>
        <dbReference type="Rhea" id="RHEA-COMP:13847"/>
        <dbReference type="ChEBI" id="CHEBI:30013"/>
        <dbReference type="ChEBI" id="CHEBI:30616"/>
        <dbReference type="ChEBI" id="CHEBI:33019"/>
        <dbReference type="ChEBI" id="CHEBI:138113"/>
        <dbReference type="EC" id="2.7.7.108"/>
    </reaction>
</comment>
<dbReference type="GO" id="GO:0070733">
    <property type="term" value="F:AMPylase activity"/>
    <property type="evidence" value="ECO:0007669"/>
    <property type="project" value="UniProtKB-EC"/>
</dbReference>
<comment type="similarity">
    <text evidence="1 8">Belongs to the SELO family.</text>
</comment>
<evidence type="ECO:0000313" key="10">
    <source>
        <dbReference type="Proteomes" id="UP000600449"/>
    </source>
</evidence>
<keyword evidence="2 8" id="KW-0808">Transferase</keyword>
<feature type="binding site" evidence="8">
    <location>
        <position position="261"/>
    </location>
    <ligand>
        <name>Mg(2+)</name>
        <dbReference type="ChEBI" id="CHEBI:18420"/>
    </ligand>
</feature>
<evidence type="ECO:0000256" key="5">
    <source>
        <dbReference type="ARBA" id="ARBA00022741"/>
    </source>
</evidence>
<evidence type="ECO:0000256" key="1">
    <source>
        <dbReference type="ARBA" id="ARBA00009747"/>
    </source>
</evidence>
<dbReference type="GO" id="GO:0030145">
    <property type="term" value="F:manganese ion binding"/>
    <property type="evidence" value="ECO:0007669"/>
    <property type="project" value="UniProtKB-UniRule"/>
</dbReference>
<evidence type="ECO:0000256" key="2">
    <source>
        <dbReference type="ARBA" id="ARBA00022679"/>
    </source>
</evidence>
<keyword evidence="8" id="KW-0464">Manganese</keyword>
<dbReference type="AlphaFoldDB" id="A0A917Q5G3"/>
<feature type="binding site" evidence="8">
    <location>
        <position position="270"/>
    </location>
    <ligand>
        <name>ATP</name>
        <dbReference type="ChEBI" id="CHEBI:30616"/>
    </ligand>
</feature>
<feature type="binding site" evidence="8">
    <location>
        <position position="130"/>
    </location>
    <ligand>
        <name>ATP</name>
        <dbReference type="ChEBI" id="CHEBI:30616"/>
    </ligand>
</feature>
<keyword evidence="6 8" id="KW-0067">ATP-binding</keyword>
<dbReference type="PANTHER" id="PTHR32057:SF14">
    <property type="entry name" value="PROTEIN ADENYLYLTRANSFERASE SELO, MITOCHONDRIAL"/>
    <property type="match status" value="1"/>
</dbReference>
<name>A0A917Q5G3_9HYPH</name>
<evidence type="ECO:0000256" key="7">
    <source>
        <dbReference type="ARBA" id="ARBA00022842"/>
    </source>
</evidence>
<keyword evidence="3 8" id="KW-0548">Nucleotidyltransferase</keyword>
<dbReference type="Pfam" id="PF02696">
    <property type="entry name" value="SelO"/>
    <property type="match status" value="1"/>
</dbReference>
<keyword evidence="7 8" id="KW-0460">Magnesium</keyword>
<comment type="catalytic activity">
    <reaction evidence="8">
        <text>L-tyrosyl-[protein] + ATP = O-(5'-adenylyl)-L-tyrosyl-[protein] + diphosphate</text>
        <dbReference type="Rhea" id="RHEA:54288"/>
        <dbReference type="Rhea" id="RHEA-COMP:10136"/>
        <dbReference type="Rhea" id="RHEA-COMP:13846"/>
        <dbReference type="ChEBI" id="CHEBI:30616"/>
        <dbReference type="ChEBI" id="CHEBI:33019"/>
        <dbReference type="ChEBI" id="CHEBI:46858"/>
        <dbReference type="ChEBI" id="CHEBI:83624"/>
        <dbReference type="EC" id="2.7.7.108"/>
    </reaction>
</comment>
<feature type="binding site" evidence="8">
    <location>
        <position position="183"/>
    </location>
    <ligand>
        <name>ATP</name>
        <dbReference type="ChEBI" id="CHEBI:30616"/>
    </ligand>
</feature>
<feature type="binding site" evidence="8">
    <location>
        <position position="190"/>
    </location>
    <ligand>
        <name>ATP</name>
        <dbReference type="ChEBI" id="CHEBI:30616"/>
    </ligand>
</feature>
<comment type="catalytic activity">
    <reaction evidence="8">
        <text>L-histidyl-[protein] + UTP = N(tele)-(5'-uridylyl)-L-histidyl-[protein] + diphosphate</text>
        <dbReference type="Rhea" id="RHEA:83891"/>
        <dbReference type="Rhea" id="RHEA-COMP:9745"/>
        <dbReference type="Rhea" id="RHEA-COMP:20239"/>
        <dbReference type="ChEBI" id="CHEBI:29979"/>
        <dbReference type="ChEBI" id="CHEBI:33019"/>
        <dbReference type="ChEBI" id="CHEBI:46398"/>
        <dbReference type="ChEBI" id="CHEBI:233474"/>
    </reaction>
</comment>
<dbReference type="Proteomes" id="UP000600449">
    <property type="component" value="Unassembled WGS sequence"/>
</dbReference>
<feature type="binding site" evidence="8">
    <location>
        <position position="96"/>
    </location>
    <ligand>
        <name>ATP</name>
        <dbReference type="ChEBI" id="CHEBI:30616"/>
    </ligand>
</feature>
<dbReference type="HAMAP" id="MF_00692">
    <property type="entry name" value="SelO"/>
    <property type="match status" value="1"/>
</dbReference>
<comment type="catalytic activity">
    <reaction evidence="8">
        <text>L-seryl-[protein] + UTP = O-(5'-uridylyl)-L-seryl-[protein] + diphosphate</text>
        <dbReference type="Rhea" id="RHEA:64604"/>
        <dbReference type="Rhea" id="RHEA-COMP:9863"/>
        <dbReference type="Rhea" id="RHEA-COMP:16635"/>
        <dbReference type="ChEBI" id="CHEBI:29999"/>
        <dbReference type="ChEBI" id="CHEBI:33019"/>
        <dbReference type="ChEBI" id="CHEBI:46398"/>
        <dbReference type="ChEBI" id="CHEBI:156051"/>
    </reaction>
</comment>
<proteinExistence type="inferred from homology"/>
<dbReference type="PANTHER" id="PTHR32057">
    <property type="entry name" value="PROTEIN ADENYLYLTRANSFERASE SELO, MITOCHONDRIAL"/>
    <property type="match status" value="1"/>
</dbReference>
<feature type="binding site" evidence="8">
    <location>
        <position position="129"/>
    </location>
    <ligand>
        <name>ATP</name>
        <dbReference type="ChEBI" id="CHEBI:30616"/>
    </ligand>
</feature>
<keyword evidence="4 8" id="KW-0479">Metal-binding</keyword>
<dbReference type="EC" id="2.7.7.-" evidence="8"/>
<dbReference type="GO" id="GO:0005524">
    <property type="term" value="F:ATP binding"/>
    <property type="evidence" value="ECO:0007669"/>
    <property type="project" value="UniProtKB-UniRule"/>
</dbReference>
<evidence type="ECO:0000256" key="8">
    <source>
        <dbReference type="HAMAP-Rule" id="MF_00692"/>
    </source>
</evidence>
<protein>
    <recommendedName>
        <fullName evidence="8">Protein nucleotidyltransferase YdiU</fullName>
        <ecNumber evidence="8">2.7.7.-</ecNumber>
    </recommendedName>
    <alternativeName>
        <fullName evidence="8">Protein adenylyltransferase YdiU</fullName>
        <ecNumber evidence="8">2.7.7.108</ecNumber>
    </alternativeName>
    <alternativeName>
        <fullName evidence="8">Protein uridylyltransferase YdiU</fullName>
        <ecNumber evidence="8">2.7.7.-</ecNumber>
    </alternativeName>
</protein>